<evidence type="ECO:0000313" key="2">
    <source>
        <dbReference type="Proteomes" id="UP000005239"/>
    </source>
</evidence>
<gene>
    <name evidence="1" type="primary">WBGene00204602</name>
</gene>
<organism evidence="1 2">
    <name type="scientific">Pristionchus pacificus</name>
    <name type="common">Parasitic nematode worm</name>
    <dbReference type="NCBI Taxonomy" id="54126"/>
    <lineage>
        <taxon>Eukaryota</taxon>
        <taxon>Metazoa</taxon>
        <taxon>Ecdysozoa</taxon>
        <taxon>Nematoda</taxon>
        <taxon>Chromadorea</taxon>
        <taxon>Rhabditida</taxon>
        <taxon>Rhabditina</taxon>
        <taxon>Diplogasteromorpha</taxon>
        <taxon>Diplogasteroidea</taxon>
        <taxon>Neodiplogasteridae</taxon>
        <taxon>Pristionchus</taxon>
    </lineage>
</organism>
<dbReference type="Proteomes" id="UP000005239">
    <property type="component" value="Unassembled WGS sequence"/>
</dbReference>
<name>A0A2A6CNQ4_PRIPA</name>
<accession>A0A2A6CNQ4</accession>
<dbReference type="EnsemblMetazoa" id="PPA31738.1">
    <property type="protein sequence ID" value="PPA31738.1"/>
    <property type="gene ID" value="WBGene00204602"/>
</dbReference>
<evidence type="ECO:0000313" key="1">
    <source>
        <dbReference type="EnsemblMetazoa" id="PPA31738.1"/>
    </source>
</evidence>
<accession>A0A8R1YL71</accession>
<reference evidence="1" key="2">
    <citation type="submission" date="2022-06" db="UniProtKB">
        <authorList>
            <consortium name="EnsemblMetazoa"/>
        </authorList>
    </citation>
    <scope>IDENTIFICATION</scope>
    <source>
        <strain evidence="1">PS312</strain>
    </source>
</reference>
<proteinExistence type="predicted"/>
<dbReference type="AlphaFoldDB" id="A0A2A6CNQ4"/>
<keyword evidence="2" id="KW-1185">Reference proteome</keyword>
<protein>
    <submittedName>
        <fullName evidence="1">Uncharacterized protein</fullName>
    </submittedName>
</protein>
<reference evidence="2" key="1">
    <citation type="journal article" date="2008" name="Nat. Genet.">
        <title>The Pristionchus pacificus genome provides a unique perspective on nematode lifestyle and parasitism.</title>
        <authorList>
            <person name="Dieterich C."/>
            <person name="Clifton S.W."/>
            <person name="Schuster L.N."/>
            <person name="Chinwalla A."/>
            <person name="Delehaunty K."/>
            <person name="Dinkelacker I."/>
            <person name="Fulton L."/>
            <person name="Fulton R."/>
            <person name="Godfrey J."/>
            <person name="Minx P."/>
            <person name="Mitreva M."/>
            <person name="Roeseler W."/>
            <person name="Tian H."/>
            <person name="Witte H."/>
            <person name="Yang S.P."/>
            <person name="Wilson R.K."/>
            <person name="Sommer R.J."/>
        </authorList>
    </citation>
    <scope>NUCLEOTIDE SEQUENCE [LARGE SCALE GENOMIC DNA]</scope>
    <source>
        <strain evidence="2">PS312</strain>
    </source>
</reference>
<sequence length="80" mass="9063">MLEMTRTSYEHCAVLIDHCAGLLLLYANYRMNAKIRFIVLFVFAYTPLFAIHTAPASGINLDGMEKRYSLSTPRSSYVAL</sequence>